<dbReference type="EMBL" id="CAJNOO010002274">
    <property type="protein sequence ID" value="CAF1252489.1"/>
    <property type="molecule type" value="Genomic_DNA"/>
</dbReference>
<dbReference type="Proteomes" id="UP000663864">
    <property type="component" value="Unassembled WGS sequence"/>
</dbReference>
<sequence>MDLEYTVTETITTLSGSVIEINYEFEEITVENVQRGVATKRERRSRTYNANITRQLYDSIVRKVDDALPFDEFVNVLRPFMMGFYERNELEQAFSILDRDRSGTVHVDELSAFLPVINESATRDTLEHYIKQVYSSVENDLNFDEFRELILKGIGREILCHSS</sequence>
<dbReference type="Proteomes" id="UP000663874">
    <property type="component" value="Unassembled WGS sequence"/>
</dbReference>
<dbReference type="EMBL" id="CAJNOL010002412">
    <property type="protein sequence ID" value="CAF1498117.1"/>
    <property type="molecule type" value="Genomic_DNA"/>
</dbReference>
<comment type="caution">
    <text evidence="6">The sequence shown here is derived from an EMBL/GenBank/DDBJ whole genome shotgun (WGS) entry which is preliminary data.</text>
</comment>
<evidence type="ECO:0000313" key="7">
    <source>
        <dbReference type="EMBL" id="CAF3730207.1"/>
    </source>
</evidence>
<dbReference type="Proteomes" id="UP000663854">
    <property type="component" value="Unassembled WGS sequence"/>
</dbReference>
<accession>A0A815SYK2</accession>
<dbReference type="Proteomes" id="UP000663823">
    <property type="component" value="Unassembled WGS sequence"/>
</dbReference>
<dbReference type="GO" id="GO:0005509">
    <property type="term" value="F:calcium ion binding"/>
    <property type="evidence" value="ECO:0007669"/>
    <property type="project" value="InterPro"/>
</dbReference>
<evidence type="ECO:0000313" key="8">
    <source>
        <dbReference type="EMBL" id="CAF3822464.1"/>
    </source>
</evidence>
<dbReference type="PROSITE" id="PS50222">
    <property type="entry name" value="EF_HAND_2"/>
    <property type="match status" value="1"/>
</dbReference>
<evidence type="ECO:0000313" key="10">
    <source>
        <dbReference type="Proteomes" id="UP000663870"/>
    </source>
</evidence>
<proteinExistence type="predicted"/>
<dbReference type="OrthoDB" id="26525at2759"/>
<evidence type="ECO:0000313" key="3">
    <source>
        <dbReference type="EMBL" id="CAF1241858.1"/>
    </source>
</evidence>
<dbReference type="EMBL" id="CAJOBE010001283">
    <property type="protein sequence ID" value="CAF3730207.1"/>
    <property type="molecule type" value="Genomic_DNA"/>
</dbReference>
<dbReference type="EMBL" id="CAJOBD010001674">
    <property type="protein sequence ID" value="CAF3822464.1"/>
    <property type="molecule type" value="Genomic_DNA"/>
</dbReference>
<dbReference type="EMBL" id="CAJNOU010001700">
    <property type="protein sequence ID" value="CAF1241858.1"/>
    <property type="molecule type" value="Genomic_DNA"/>
</dbReference>
<dbReference type="SUPFAM" id="SSF47473">
    <property type="entry name" value="EF-hand"/>
    <property type="match status" value="1"/>
</dbReference>
<dbReference type="Proteomes" id="UP000663870">
    <property type="component" value="Unassembled WGS sequence"/>
</dbReference>
<evidence type="ECO:0000313" key="2">
    <source>
        <dbReference type="EMBL" id="CAF1218824.1"/>
    </source>
</evidence>
<protein>
    <recommendedName>
        <fullName evidence="1">EF-hand domain-containing protein</fullName>
    </recommendedName>
</protein>
<evidence type="ECO:0000313" key="4">
    <source>
        <dbReference type="EMBL" id="CAF1252489.1"/>
    </source>
</evidence>
<dbReference type="EMBL" id="CAJNOT010002010">
    <property type="protein sequence ID" value="CAF1274487.1"/>
    <property type="molecule type" value="Genomic_DNA"/>
</dbReference>
<evidence type="ECO:0000313" key="6">
    <source>
        <dbReference type="EMBL" id="CAF1498117.1"/>
    </source>
</evidence>
<reference evidence="6" key="1">
    <citation type="submission" date="2021-02" db="EMBL/GenBank/DDBJ databases">
        <authorList>
            <person name="Nowell W R."/>
        </authorList>
    </citation>
    <scope>NUCLEOTIDE SEQUENCE</scope>
</reference>
<evidence type="ECO:0000259" key="1">
    <source>
        <dbReference type="PROSITE" id="PS50222"/>
    </source>
</evidence>
<dbReference type="Gene3D" id="1.10.238.10">
    <property type="entry name" value="EF-hand"/>
    <property type="match status" value="1"/>
</dbReference>
<organism evidence="6 10">
    <name type="scientific">Rotaria sordida</name>
    <dbReference type="NCBI Taxonomy" id="392033"/>
    <lineage>
        <taxon>Eukaryota</taxon>
        <taxon>Metazoa</taxon>
        <taxon>Spiralia</taxon>
        <taxon>Gnathifera</taxon>
        <taxon>Rotifera</taxon>
        <taxon>Eurotatoria</taxon>
        <taxon>Bdelloidea</taxon>
        <taxon>Philodinida</taxon>
        <taxon>Philodinidae</taxon>
        <taxon>Rotaria</taxon>
    </lineage>
</organism>
<dbReference type="EMBL" id="CAJNOH010001448">
    <property type="protein sequence ID" value="CAF1218824.1"/>
    <property type="molecule type" value="Genomic_DNA"/>
</dbReference>
<dbReference type="InterPro" id="IPR002048">
    <property type="entry name" value="EF_hand_dom"/>
</dbReference>
<dbReference type="Proteomes" id="UP000663882">
    <property type="component" value="Unassembled WGS sequence"/>
</dbReference>
<keyword evidence="10" id="KW-1185">Reference proteome</keyword>
<evidence type="ECO:0000313" key="5">
    <source>
        <dbReference type="EMBL" id="CAF1274487.1"/>
    </source>
</evidence>
<dbReference type="Proteomes" id="UP000663836">
    <property type="component" value="Unassembled WGS sequence"/>
</dbReference>
<dbReference type="EMBL" id="CAJOAX010004871">
    <property type="protein sequence ID" value="CAF3925013.1"/>
    <property type="molecule type" value="Genomic_DNA"/>
</dbReference>
<dbReference type="CDD" id="cd00051">
    <property type="entry name" value="EFh"/>
    <property type="match status" value="1"/>
</dbReference>
<dbReference type="SMART" id="SM00054">
    <property type="entry name" value="EFh"/>
    <property type="match status" value="1"/>
</dbReference>
<dbReference type="AlphaFoldDB" id="A0A815SYK2"/>
<name>A0A815SYK2_9BILA</name>
<evidence type="ECO:0000313" key="9">
    <source>
        <dbReference type="EMBL" id="CAF3925013.1"/>
    </source>
</evidence>
<dbReference type="InterPro" id="IPR011992">
    <property type="entry name" value="EF-hand-dom_pair"/>
</dbReference>
<gene>
    <name evidence="7" type="ORF">FNK824_LOCUS11046</name>
    <name evidence="8" type="ORF">JBS370_LOCUS16548</name>
    <name evidence="6" type="ORF">JXQ802_LOCUS40255</name>
    <name evidence="9" type="ORF">OTI717_LOCUS25031</name>
    <name evidence="2" type="ORF">PYM288_LOCUS25763</name>
    <name evidence="4" type="ORF">RFH988_LOCUS27248</name>
    <name evidence="3" type="ORF">SEV965_LOCUS23265</name>
    <name evidence="5" type="ORF">ZHD862_LOCUS26591</name>
</gene>
<feature type="domain" description="EF-hand" evidence="1">
    <location>
        <begin position="85"/>
        <end position="120"/>
    </location>
</feature>
<dbReference type="Proteomes" id="UP000663889">
    <property type="component" value="Unassembled WGS sequence"/>
</dbReference>